<feature type="non-terminal residue" evidence="2">
    <location>
        <position position="1"/>
    </location>
</feature>
<keyword evidence="3" id="KW-1185">Reference proteome</keyword>
<dbReference type="OrthoDB" id="7796340at2759"/>
<evidence type="ECO:0000313" key="3">
    <source>
        <dbReference type="Proteomes" id="UP001151699"/>
    </source>
</evidence>
<proteinExistence type="predicted"/>
<organism evidence="2 3">
    <name type="scientific">Pseudolycoriella hygida</name>
    <dbReference type="NCBI Taxonomy" id="35572"/>
    <lineage>
        <taxon>Eukaryota</taxon>
        <taxon>Metazoa</taxon>
        <taxon>Ecdysozoa</taxon>
        <taxon>Arthropoda</taxon>
        <taxon>Hexapoda</taxon>
        <taxon>Insecta</taxon>
        <taxon>Pterygota</taxon>
        <taxon>Neoptera</taxon>
        <taxon>Endopterygota</taxon>
        <taxon>Diptera</taxon>
        <taxon>Nematocera</taxon>
        <taxon>Sciaroidea</taxon>
        <taxon>Sciaridae</taxon>
        <taxon>Pseudolycoriella</taxon>
    </lineage>
</organism>
<gene>
    <name evidence="2" type="ORF">Bhyg_17936</name>
</gene>
<name>A0A9Q0RW20_9DIPT</name>
<evidence type="ECO:0000313" key="2">
    <source>
        <dbReference type="EMBL" id="KAJ6634370.1"/>
    </source>
</evidence>
<dbReference type="AlphaFoldDB" id="A0A9Q0RW20"/>
<comment type="caution">
    <text evidence="2">The sequence shown here is derived from an EMBL/GenBank/DDBJ whole genome shotgun (WGS) entry which is preliminary data.</text>
</comment>
<sequence>WKTQGPEQELLEKMFEEGSIEEWEIPVVVQSREPRFHPFSERVFASHFRRTKSKMGYGNAPVREKKSDHVPELDVPDPNAQCRSTVSSPNQETAHPITHINPPGWTWVYTNNEKKKDFVCVVVPELSGKSAITISEDGLQIVVKFDWPKLMFKPNKLFSKSIASNGRKLCMNHPKVHSFVSHLRQNGVTENSTLQSDIVINLPQRVLRKNGTWTKEKVVVSDTKMILLEFSAFQNSVIN</sequence>
<dbReference type="Proteomes" id="UP001151699">
    <property type="component" value="Unassembled WGS sequence"/>
</dbReference>
<feature type="compositionally biased region" description="Polar residues" evidence="1">
    <location>
        <begin position="81"/>
        <end position="93"/>
    </location>
</feature>
<evidence type="ECO:0000256" key="1">
    <source>
        <dbReference type="SAM" id="MobiDB-lite"/>
    </source>
</evidence>
<reference evidence="2" key="1">
    <citation type="submission" date="2022-07" db="EMBL/GenBank/DDBJ databases">
        <authorList>
            <person name="Trinca V."/>
            <person name="Uliana J.V.C."/>
            <person name="Torres T.T."/>
            <person name="Ward R.J."/>
            <person name="Monesi N."/>
        </authorList>
    </citation>
    <scope>NUCLEOTIDE SEQUENCE</scope>
    <source>
        <strain evidence="2">HSMRA1968</strain>
        <tissue evidence="2">Whole embryos</tissue>
    </source>
</reference>
<protein>
    <submittedName>
        <fullName evidence="2">Uncharacterized protein</fullName>
    </submittedName>
</protein>
<feature type="compositionally biased region" description="Basic and acidic residues" evidence="1">
    <location>
        <begin position="62"/>
        <end position="72"/>
    </location>
</feature>
<feature type="region of interest" description="Disordered" evidence="1">
    <location>
        <begin position="55"/>
        <end position="97"/>
    </location>
</feature>
<accession>A0A9Q0RW20</accession>
<dbReference type="EMBL" id="WJQU01000557">
    <property type="protein sequence ID" value="KAJ6634370.1"/>
    <property type="molecule type" value="Genomic_DNA"/>
</dbReference>